<evidence type="ECO:0000256" key="1">
    <source>
        <dbReference type="SAM" id="MobiDB-lite"/>
    </source>
</evidence>
<reference evidence="2" key="1">
    <citation type="journal article" date="2020" name="J Insects Food Feed">
        <title>The yellow mealworm (Tenebrio molitor) genome: a resource for the emerging insects as food and feed industry.</title>
        <authorList>
            <person name="Eriksson T."/>
            <person name="Andere A."/>
            <person name="Kelstrup H."/>
            <person name="Emery V."/>
            <person name="Picard C."/>
        </authorList>
    </citation>
    <scope>NUCLEOTIDE SEQUENCE</scope>
    <source>
        <strain evidence="2">Stoneville</strain>
        <tissue evidence="2">Whole head</tissue>
    </source>
</reference>
<dbReference type="AlphaFoldDB" id="A0A8J6HUE5"/>
<proteinExistence type="predicted"/>
<keyword evidence="3" id="KW-1185">Reference proteome</keyword>
<dbReference type="EMBL" id="JABDTM020009520">
    <property type="protein sequence ID" value="KAH0821039.1"/>
    <property type="molecule type" value="Genomic_DNA"/>
</dbReference>
<accession>A0A8J6HUE5</accession>
<feature type="compositionally biased region" description="Basic residues" evidence="1">
    <location>
        <begin position="264"/>
        <end position="273"/>
    </location>
</feature>
<dbReference type="Proteomes" id="UP000719412">
    <property type="component" value="Unassembled WGS sequence"/>
</dbReference>
<evidence type="ECO:0000313" key="3">
    <source>
        <dbReference type="Proteomes" id="UP000719412"/>
    </source>
</evidence>
<comment type="caution">
    <text evidence="2">The sequence shown here is derived from an EMBL/GenBank/DDBJ whole genome shotgun (WGS) entry which is preliminary data.</text>
</comment>
<gene>
    <name evidence="2" type="ORF">GEV33_001753</name>
</gene>
<sequence length="376" mass="41134">MALIVTGRSTSLETWTFLGDFLGPTVDDEIRAWNLTPHSGVWFFTNLPSGIRKCAPRRLGLDFLDSSSSLTLFGPSTSPHPFLAVQPLAVSAPFTVPHRSDLPGQRPKTKSPSPHSLLALLYLALEKLIVFFVLLSFCTKEPDGPGKPTGLRNGYLLRRGASDTLALKRHRTTNLDTGPEDGPLQRAGAPHGGPFTCVSPLVTPRPRLRHRTTCRAGSCNLPAGILQTPPPRFAENPTGLLRENFFRLRPSPPPSCHKNEKQQRRSKIRRTQKVVRPDNCSIPVEEIPPYLTGKLETKILPSVRACGGASSVSGDGVPATRIYPQLGDGRNHRAPFIMEPSNPPPALGVGPHRTHDPTSRTPSQLHTFTLELHVHL</sequence>
<evidence type="ECO:0000313" key="2">
    <source>
        <dbReference type="EMBL" id="KAH0821039.1"/>
    </source>
</evidence>
<name>A0A8J6HUE5_TENMO</name>
<reference evidence="2" key="2">
    <citation type="submission" date="2021-08" db="EMBL/GenBank/DDBJ databases">
        <authorList>
            <person name="Eriksson T."/>
        </authorList>
    </citation>
    <scope>NUCLEOTIDE SEQUENCE</scope>
    <source>
        <strain evidence="2">Stoneville</strain>
        <tissue evidence="2">Whole head</tissue>
    </source>
</reference>
<feature type="region of interest" description="Disordered" evidence="1">
    <location>
        <begin position="249"/>
        <end position="275"/>
    </location>
</feature>
<protein>
    <submittedName>
        <fullName evidence="2">Uncharacterized protein</fullName>
    </submittedName>
</protein>
<organism evidence="2 3">
    <name type="scientific">Tenebrio molitor</name>
    <name type="common">Yellow mealworm beetle</name>
    <dbReference type="NCBI Taxonomy" id="7067"/>
    <lineage>
        <taxon>Eukaryota</taxon>
        <taxon>Metazoa</taxon>
        <taxon>Ecdysozoa</taxon>
        <taxon>Arthropoda</taxon>
        <taxon>Hexapoda</taxon>
        <taxon>Insecta</taxon>
        <taxon>Pterygota</taxon>
        <taxon>Neoptera</taxon>
        <taxon>Endopterygota</taxon>
        <taxon>Coleoptera</taxon>
        <taxon>Polyphaga</taxon>
        <taxon>Cucujiformia</taxon>
        <taxon>Tenebrionidae</taxon>
        <taxon>Tenebrio</taxon>
    </lineage>
</organism>